<accession>A0ABY4V872</accession>
<dbReference type="InterPro" id="IPR016164">
    <property type="entry name" value="FAD-linked_Oxase-like_C"/>
</dbReference>
<dbReference type="InterPro" id="IPR016170">
    <property type="entry name" value="Cytok_DH_C_sf"/>
</dbReference>
<dbReference type="Gene3D" id="1.10.45.10">
    <property type="entry name" value="Vanillyl-alcohol Oxidase, Chain A, domain 4"/>
    <property type="match status" value="1"/>
</dbReference>
<reference evidence="5" key="1">
    <citation type="submission" date="2022-02" db="EMBL/GenBank/DDBJ databases">
        <title>Coral-associated bacteria.</title>
        <authorList>
            <person name="Tang K."/>
            <person name="Wang X."/>
        </authorList>
    </citation>
    <scope>NUCLEOTIDE SEQUENCE</scope>
    <source>
        <strain evidence="5">SCSIO 43006</strain>
    </source>
</reference>
<keyword evidence="2" id="KW-0285">Flavoprotein</keyword>
<dbReference type="Pfam" id="PF01565">
    <property type="entry name" value="FAD_binding_4"/>
    <property type="match status" value="1"/>
</dbReference>
<dbReference type="EMBL" id="CP092418">
    <property type="protein sequence ID" value="USD19611.1"/>
    <property type="molecule type" value="Genomic_DNA"/>
</dbReference>
<dbReference type="InterPro" id="IPR006094">
    <property type="entry name" value="Oxid_FAD_bind_N"/>
</dbReference>
<dbReference type="PANTHER" id="PTHR11748:SF111">
    <property type="entry name" value="D-LACTATE DEHYDROGENASE, MITOCHONDRIAL-RELATED"/>
    <property type="match status" value="1"/>
</dbReference>
<gene>
    <name evidence="5" type="ORF">MJO52_11005</name>
</gene>
<evidence type="ECO:0000256" key="1">
    <source>
        <dbReference type="ARBA" id="ARBA00008000"/>
    </source>
</evidence>
<name>A0ABY4V872_9GAMM</name>
<dbReference type="InterPro" id="IPR016171">
    <property type="entry name" value="Vanillyl_alc_oxidase_C-sub2"/>
</dbReference>
<comment type="similarity">
    <text evidence="1">Belongs to the FAD-binding oxidoreductase/transferase type 4 family.</text>
</comment>
<dbReference type="InterPro" id="IPR016169">
    <property type="entry name" value="FAD-bd_PCMH_sub2"/>
</dbReference>
<dbReference type="SUPFAM" id="SSF56176">
    <property type="entry name" value="FAD-binding/transporter-associated domain-like"/>
    <property type="match status" value="1"/>
</dbReference>
<evidence type="ECO:0000256" key="2">
    <source>
        <dbReference type="ARBA" id="ARBA00022630"/>
    </source>
</evidence>
<keyword evidence="6" id="KW-1185">Reference proteome</keyword>
<proteinExistence type="inferred from homology"/>
<dbReference type="PROSITE" id="PS51387">
    <property type="entry name" value="FAD_PCMH"/>
    <property type="match status" value="1"/>
</dbReference>
<protein>
    <submittedName>
        <fullName evidence="5">FAD-binding oxidoreductase</fullName>
    </submittedName>
</protein>
<evidence type="ECO:0000313" key="6">
    <source>
        <dbReference type="Proteomes" id="UP001055658"/>
    </source>
</evidence>
<dbReference type="Gene3D" id="3.30.465.10">
    <property type="match status" value="1"/>
</dbReference>
<dbReference type="InterPro" id="IPR036318">
    <property type="entry name" value="FAD-bd_PCMH-like_sf"/>
</dbReference>
<dbReference type="PANTHER" id="PTHR11748">
    <property type="entry name" value="D-LACTATE DEHYDROGENASE"/>
    <property type="match status" value="1"/>
</dbReference>
<feature type="domain" description="FAD-binding PCMH-type" evidence="4">
    <location>
        <begin position="35"/>
        <end position="220"/>
    </location>
</feature>
<dbReference type="Proteomes" id="UP001055658">
    <property type="component" value="Chromosome"/>
</dbReference>
<dbReference type="InterPro" id="IPR016167">
    <property type="entry name" value="FAD-bd_PCMH_sub1"/>
</dbReference>
<dbReference type="Gene3D" id="3.40.462.10">
    <property type="entry name" value="FAD-linked oxidases, C-terminal domain"/>
    <property type="match status" value="1"/>
</dbReference>
<dbReference type="InterPro" id="IPR016166">
    <property type="entry name" value="FAD-bd_PCMH"/>
</dbReference>
<dbReference type="RefSeq" id="WP_252081710.1">
    <property type="nucleotide sequence ID" value="NZ_CP092418.1"/>
</dbReference>
<organism evidence="5 6">
    <name type="scientific">Microbulbifer variabilis</name>
    <dbReference type="NCBI Taxonomy" id="266805"/>
    <lineage>
        <taxon>Bacteria</taxon>
        <taxon>Pseudomonadati</taxon>
        <taxon>Pseudomonadota</taxon>
        <taxon>Gammaproteobacteria</taxon>
        <taxon>Cellvibrionales</taxon>
        <taxon>Microbulbiferaceae</taxon>
        <taxon>Microbulbifer</taxon>
    </lineage>
</organism>
<dbReference type="SUPFAM" id="SSF55103">
    <property type="entry name" value="FAD-linked oxidases, C-terminal domain"/>
    <property type="match status" value="1"/>
</dbReference>
<keyword evidence="3" id="KW-0274">FAD</keyword>
<evidence type="ECO:0000259" key="4">
    <source>
        <dbReference type="PROSITE" id="PS51387"/>
    </source>
</evidence>
<evidence type="ECO:0000256" key="3">
    <source>
        <dbReference type="ARBA" id="ARBA00022827"/>
    </source>
</evidence>
<sequence>MIRDFLLEIKKTFRADQVVSEQDEIVQHIENVTSYNVDVPLILYPESAEEVRQIVLNANKFKVCIQPFSTGKSWGFGSKLSTQGDLILVDLHRMNKIIEVNEEFGYAVIEPGVTQFQLFNYLNETGSKYFSDTTGSAKDTSIVGNALDKGVGYNMERYKQLLNLEVVLGDGRIFKTGFGHYANCKATNTFPEGIGPSYLRIFLQSNFGVVTRATIELRRRPEKKCMFLTVLKDESYLGDAINALKGIKQLGLVNSITHYYENVRVKNGLAPVMYQDLKGQGVDIDRESLMGFLNRYSFGAGVIFSNISGTKYQIKAAKKELKRLSPWGMTFYVTDRLINLGLYASKLVGWKKMNSFIHCNAGFYRMALGEPSDRPIMSIYWPAQTELPEGWENPDHTDIGMHFILPTVPMNVEYVQQANSIVRKVNTHYSKAQASYAFGLVDDKTTHFSISTHFIRTDKVAREESRSLAKELNEEFIKAGFHPNRLFVDFMDLVVDPDDIFWQVTRDIKKVFDPNGVIAPGHYNLT</sequence>
<dbReference type="Gene3D" id="3.30.43.10">
    <property type="entry name" value="Uridine Diphospho-n-acetylenolpyruvylglucosamine Reductase, domain 2"/>
    <property type="match status" value="1"/>
</dbReference>
<evidence type="ECO:0000313" key="5">
    <source>
        <dbReference type="EMBL" id="USD19611.1"/>
    </source>
</evidence>